<evidence type="ECO:0000313" key="2">
    <source>
        <dbReference type="Proteomes" id="UP000614424"/>
    </source>
</evidence>
<protein>
    <submittedName>
        <fullName evidence="1">Uncharacterized protein</fullName>
    </submittedName>
</protein>
<comment type="caution">
    <text evidence="1">The sequence shown here is derived from an EMBL/GenBank/DDBJ whole genome shotgun (WGS) entry which is preliminary data.</text>
</comment>
<organism evidence="1 2">
    <name type="scientific">Candidatus Desulfobia pelagia</name>
    <dbReference type="NCBI Taxonomy" id="2841692"/>
    <lineage>
        <taxon>Bacteria</taxon>
        <taxon>Pseudomonadati</taxon>
        <taxon>Thermodesulfobacteriota</taxon>
        <taxon>Desulfobulbia</taxon>
        <taxon>Desulfobulbales</taxon>
        <taxon>Desulfobulbaceae</taxon>
        <taxon>Candidatus Desulfobia</taxon>
    </lineage>
</organism>
<name>A0A8J6TCK7_9BACT</name>
<dbReference type="EMBL" id="JACNJZ010000104">
    <property type="protein sequence ID" value="MBC8317766.1"/>
    <property type="molecule type" value="Genomic_DNA"/>
</dbReference>
<accession>A0A8J6TCK7</accession>
<dbReference type="AlphaFoldDB" id="A0A8J6TCK7"/>
<evidence type="ECO:0000313" key="1">
    <source>
        <dbReference type="EMBL" id="MBC8317766.1"/>
    </source>
</evidence>
<gene>
    <name evidence="1" type="ORF">H8E41_07650</name>
</gene>
<proteinExistence type="predicted"/>
<reference evidence="1 2" key="1">
    <citation type="submission" date="2020-08" db="EMBL/GenBank/DDBJ databases">
        <title>Bridging the membrane lipid divide: bacteria of the FCB group superphylum have the potential to synthesize archaeal ether lipids.</title>
        <authorList>
            <person name="Villanueva L."/>
            <person name="Von Meijenfeldt F.A.B."/>
            <person name="Westbye A.B."/>
            <person name="Yadav S."/>
            <person name="Hopmans E.C."/>
            <person name="Dutilh B.E."/>
            <person name="Sinninghe Damste J.S."/>
        </authorList>
    </citation>
    <scope>NUCLEOTIDE SEQUENCE [LARGE SCALE GENOMIC DNA]</scope>
    <source>
        <strain evidence="1">NIOZ-UU47</strain>
    </source>
</reference>
<sequence>MPITKILDKPYSFLALFLSPWKDEATLHNLREALRLHKICWEQLLFTANSHRCTPLWYVQMRKDGFLEFLPEELQQYLDNLYELNVALFIRD</sequence>
<dbReference type="Proteomes" id="UP000614424">
    <property type="component" value="Unassembled WGS sequence"/>
</dbReference>